<dbReference type="KEGG" id="dvl:Dvul_3034"/>
<dbReference type="GO" id="GO:0008146">
    <property type="term" value="F:sulfotransferase activity"/>
    <property type="evidence" value="ECO:0007669"/>
    <property type="project" value="InterPro"/>
</dbReference>
<dbReference type="InterPro" id="IPR027417">
    <property type="entry name" value="P-loop_NTPase"/>
</dbReference>
<keyword evidence="4" id="KW-0614">Plasmid</keyword>
<evidence type="ECO:0000313" key="4">
    <source>
        <dbReference type="EMBL" id="ABM30045.1"/>
    </source>
</evidence>
<name>A0A0H3ADT0_NITV4</name>
<dbReference type="Pfam" id="PF00685">
    <property type="entry name" value="Sulfotransfer_1"/>
    <property type="match status" value="1"/>
</dbReference>
<dbReference type="PANTHER" id="PTHR11783">
    <property type="entry name" value="SULFOTRANSFERASE SULT"/>
    <property type="match status" value="1"/>
</dbReference>
<dbReference type="SMR" id="A0A0H3ADT0"/>
<dbReference type="EMBL" id="CP000528">
    <property type="protein sequence ID" value="ABM30045.1"/>
    <property type="molecule type" value="Genomic_DNA"/>
</dbReference>
<gene>
    <name evidence="4" type="ordered locus">Dvul_3034</name>
</gene>
<feature type="domain" description="Sulfotransferase" evidence="3">
    <location>
        <begin position="3"/>
        <end position="169"/>
    </location>
</feature>
<proteinExistence type="inferred from homology"/>
<dbReference type="HOGENOM" id="CLU_1309222_0_0_7"/>
<dbReference type="SUPFAM" id="SSF52540">
    <property type="entry name" value="P-loop containing nucleoside triphosphate hydrolases"/>
    <property type="match status" value="1"/>
</dbReference>
<organism evidence="4 5">
    <name type="scientific">Nitratidesulfovibrio vulgaris (strain DP4)</name>
    <name type="common">Desulfovibrio vulgaris</name>
    <dbReference type="NCBI Taxonomy" id="391774"/>
    <lineage>
        <taxon>Bacteria</taxon>
        <taxon>Pseudomonadati</taxon>
        <taxon>Thermodesulfobacteriota</taxon>
        <taxon>Desulfovibrionia</taxon>
        <taxon>Desulfovibrionales</taxon>
        <taxon>Desulfovibrionaceae</taxon>
        <taxon>Nitratidesulfovibrio</taxon>
    </lineage>
</organism>
<comment type="similarity">
    <text evidence="1">Belongs to the sulfotransferase 1 family.</text>
</comment>
<evidence type="ECO:0000256" key="2">
    <source>
        <dbReference type="ARBA" id="ARBA00022679"/>
    </source>
</evidence>
<dbReference type="Proteomes" id="UP000009173">
    <property type="component" value="Plasmid pDVUL01"/>
</dbReference>
<evidence type="ECO:0000259" key="3">
    <source>
        <dbReference type="Pfam" id="PF00685"/>
    </source>
</evidence>
<dbReference type="AlphaFoldDB" id="A0A0H3ADT0"/>
<dbReference type="InterPro" id="IPR000863">
    <property type="entry name" value="Sulfotransferase_dom"/>
</dbReference>
<dbReference type="Gene3D" id="3.40.50.300">
    <property type="entry name" value="P-loop containing nucleotide triphosphate hydrolases"/>
    <property type="match status" value="1"/>
</dbReference>
<evidence type="ECO:0000256" key="1">
    <source>
        <dbReference type="ARBA" id="ARBA00005771"/>
    </source>
</evidence>
<sequence length="229" mass="26844">MLVWLTSFPRSGNSLLRTIFNHCFGLETYSKYERTNEYSNVDIAKFMGARPFGGELDDFLEKARAEQHVTVVKTHEEPESDDRAIYIIRNGLIATDSYRHYLAKIENVQCTWQQVVDGTAFPTWSAHIEAWSPMDRPNTLLIRYEDLLSPAAQENIDRIADFTGLPMLRKWVNPFDTLQGMGKNYFRRGKVSVPWSIKKSEIDYFMSRNRLWMDRFGYSARRSIFTLFR</sequence>
<protein>
    <submittedName>
        <fullName evidence="4">Sulfotransferase family protein</fullName>
    </submittedName>
</protein>
<accession>A0A0H3ADT0</accession>
<dbReference type="RefSeq" id="WP_011176652.1">
    <property type="nucleotide sequence ID" value="NC_008741.1"/>
</dbReference>
<evidence type="ECO:0000313" key="5">
    <source>
        <dbReference type="Proteomes" id="UP000009173"/>
    </source>
</evidence>
<keyword evidence="2 4" id="KW-0808">Transferase</keyword>
<reference evidence="5" key="1">
    <citation type="journal article" date="2009" name="Environ. Microbiol.">
        <title>Contribution of mobile genetic elements to Desulfovibrio vulgaris genome plasticity.</title>
        <authorList>
            <person name="Walker C.B."/>
            <person name="Stolyar S."/>
            <person name="Chivian D."/>
            <person name="Pinel N."/>
            <person name="Gabster J.A."/>
            <person name="Dehal P.S."/>
            <person name="He Z."/>
            <person name="Yang Z.K."/>
            <person name="Yen H.C."/>
            <person name="Zhou J."/>
            <person name="Wall J.D."/>
            <person name="Hazen T.C."/>
            <person name="Arkin A.P."/>
            <person name="Stahl D.A."/>
        </authorList>
    </citation>
    <scope>NUCLEOTIDE SEQUENCE [LARGE SCALE GENOMIC DNA]</scope>
    <source>
        <strain evidence="5">DP4</strain>
    </source>
</reference>
<geneLocation type="plasmid" evidence="4 5">
    <name>pDVUL01</name>
</geneLocation>